<sequence>MRRHFKRNRVIVGGIDQQWQMDLADMQSMQKFNDGYRYLLVCIDVFSKYAWVVPLKNKTGPTLVEAFKVILSSGRKHEKIMTDQGTEFLNKHFRALMKEEEIELYNTYNETKASIVERLIRTLKTKMWRYFTPRKTMRYVDMLPDLVYSYNHSVHRSIKTKPAEVTVENESKSVAHSV</sequence>
<dbReference type="InterPro" id="IPR001584">
    <property type="entry name" value="Integrase_cat-core"/>
</dbReference>
<reference evidence="1" key="1">
    <citation type="submission" date="2020-04" db="EMBL/GenBank/DDBJ databases">
        <authorList>
            <person name="Alioto T."/>
            <person name="Alioto T."/>
            <person name="Gomez Garrido J."/>
        </authorList>
    </citation>
    <scope>NUCLEOTIDE SEQUENCE</scope>
    <source>
        <strain evidence="1">A484AB</strain>
    </source>
</reference>
<comment type="caution">
    <text evidence="1">The sequence shown here is derived from an EMBL/GenBank/DDBJ whole genome shotgun (WGS) entry which is preliminary data.</text>
</comment>
<dbReference type="SUPFAM" id="SSF53098">
    <property type="entry name" value="Ribonuclease H-like"/>
    <property type="match status" value="1"/>
</dbReference>
<evidence type="ECO:0000313" key="2">
    <source>
        <dbReference type="Proteomes" id="UP001152795"/>
    </source>
</evidence>
<gene>
    <name evidence="1" type="ORF">PACLA_8A076545</name>
</gene>
<dbReference type="InterPro" id="IPR036397">
    <property type="entry name" value="RNaseH_sf"/>
</dbReference>
<organism evidence="1 2">
    <name type="scientific">Paramuricea clavata</name>
    <name type="common">Red gorgonian</name>
    <name type="synonym">Violescent sea-whip</name>
    <dbReference type="NCBI Taxonomy" id="317549"/>
    <lineage>
        <taxon>Eukaryota</taxon>
        <taxon>Metazoa</taxon>
        <taxon>Cnidaria</taxon>
        <taxon>Anthozoa</taxon>
        <taxon>Octocorallia</taxon>
        <taxon>Malacalcyonacea</taxon>
        <taxon>Plexauridae</taxon>
        <taxon>Paramuricea</taxon>
    </lineage>
</organism>
<dbReference type="GO" id="GO:0003676">
    <property type="term" value="F:nucleic acid binding"/>
    <property type="evidence" value="ECO:0007669"/>
    <property type="project" value="InterPro"/>
</dbReference>
<keyword evidence="2" id="KW-1185">Reference proteome</keyword>
<dbReference type="PROSITE" id="PS50994">
    <property type="entry name" value="INTEGRASE"/>
    <property type="match status" value="1"/>
</dbReference>
<dbReference type="AlphaFoldDB" id="A0A7D9ERH7"/>
<dbReference type="Gene3D" id="3.30.420.10">
    <property type="entry name" value="Ribonuclease H-like superfamily/Ribonuclease H"/>
    <property type="match status" value="1"/>
</dbReference>
<dbReference type="PANTHER" id="PTHR46585">
    <property type="entry name" value="INTEGRASE CORE DOMAIN CONTAINING PROTEIN"/>
    <property type="match status" value="1"/>
</dbReference>
<name>A0A7D9ERH7_PARCT</name>
<dbReference type="PANTHER" id="PTHR46585:SF1">
    <property type="entry name" value="CHROMO DOMAIN-CONTAINING PROTEIN"/>
    <property type="match status" value="1"/>
</dbReference>
<dbReference type="EMBL" id="CACRXK020007917">
    <property type="protein sequence ID" value="CAB4013537.1"/>
    <property type="molecule type" value="Genomic_DNA"/>
</dbReference>
<dbReference type="InterPro" id="IPR012337">
    <property type="entry name" value="RNaseH-like_sf"/>
</dbReference>
<dbReference type="Pfam" id="PF00665">
    <property type="entry name" value="rve"/>
    <property type="match status" value="1"/>
</dbReference>
<proteinExistence type="predicted"/>
<accession>A0A7D9ERH7</accession>
<protein>
    <submittedName>
        <fullName evidence="1">Uncharacterized transposon-derived</fullName>
    </submittedName>
</protein>
<dbReference type="Proteomes" id="UP001152795">
    <property type="component" value="Unassembled WGS sequence"/>
</dbReference>
<dbReference type="GO" id="GO:0015074">
    <property type="term" value="P:DNA integration"/>
    <property type="evidence" value="ECO:0007669"/>
    <property type="project" value="InterPro"/>
</dbReference>
<evidence type="ECO:0000313" key="1">
    <source>
        <dbReference type="EMBL" id="CAB4013537.1"/>
    </source>
</evidence>
<dbReference type="OrthoDB" id="5976606at2759"/>